<keyword evidence="3" id="KW-1185">Reference proteome</keyword>
<dbReference type="SUPFAM" id="SSF52540">
    <property type="entry name" value="P-loop containing nucleoside triphosphate hydrolases"/>
    <property type="match status" value="1"/>
</dbReference>
<evidence type="ECO:0000313" key="2">
    <source>
        <dbReference type="EMBL" id="UYV81313.1"/>
    </source>
</evidence>
<dbReference type="Proteomes" id="UP001235939">
    <property type="component" value="Chromosome 20"/>
</dbReference>
<feature type="region of interest" description="Disordered" evidence="1">
    <location>
        <begin position="939"/>
        <end position="985"/>
    </location>
</feature>
<evidence type="ECO:0000256" key="1">
    <source>
        <dbReference type="SAM" id="MobiDB-lite"/>
    </source>
</evidence>
<dbReference type="PANTHER" id="PTHR10676">
    <property type="entry name" value="DYNEIN HEAVY CHAIN FAMILY PROTEIN"/>
    <property type="match status" value="1"/>
</dbReference>
<feature type="compositionally biased region" description="Basic residues" evidence="1">
    <location>
        <begin position="957"/>
        <end position="973"/>
    </location>
</feature>
<name>A0ABY6LN81_9ARAC</name>
<dbReference type="InterPro" id="IPR026983">
    <property type="entry name" value="DHC"/>
</dbReference>
<proteinExistence type="predicted"/>
<dbReference type="EMBL" id="CP092882">
    <property type="protein sequence ID" value="UYV81313.1"/>
    <property type="molecule type" value="Genomic_DNA"/>
</dbReference>
<reference evidence="2 3" key="1">
    <citation type="submission" date="2022-01" db="EMBL/GenBank/DDBJ databases">
        <title>A chromosomal length assembly of Cordylochernes scorpioides.</title>
        <authorList>
            <person name="Zeh D."/>
            <person name="Zeh J."/>
        </authorList>
    </citation>
    <scope>NUCLEOTIDE SEQUENCE [LARGE SCALE GENOMIC DNA]</scope>
    <source>
        <strain evidence="2">IN4F17</strain>
        <tissue evidence="2">Whole Body</tissue>
    </source>
</reference>
<evidence type="ECO:0000313" key="3">
    <source>
        <dbReference type="Proteomes" id="UP001235939"/>
    </source>
</evidence>
<accession>A0ABY6LN81</accession>
<feature type="compositionally biased region" description="Pro residues" evidence="1">
    <location>
        <begin position="939"/>
        <end position="951"/>
    </location>
</feature>
<protein>
    <submittedName>
        <fullName evidence="2">DNAH2</fullName>
    </submittedName>
</protein>
<sequence>MTCIEMTGRGQESYWKPKLLPGDLKKHLINLKKEDRGDFKDFACIFVCDKRTPISMDLMVTLRMVQAIPPSDNLILQSLLMSNGFSHCEALAQKLLQLRKKLPVTALTLSFSLGLLKSIILLAAQKLQLPTSPEGNVTTLYSICCYESHKKCLDSSLENFEDIMHESIVTLMKSKLYPRMTRTISSNPWSLECLEVQEQCLLTAAFNILKPVVLRTPDLELALVETFPVAHSPTFPSDKVLGSELGKVLKETGLHPSPGLVSKMTDLHSTLLCHPVVILRGSPDCGKTACLHTLAQTLNRLSTYSSPVHISTFYLPLKSTDLDDILSNPRFLPSSRTSVRWLVFNGLPSELELLSLVHLPNVKVICELHPTMAPPTHQIGAAILDMEEEGLSWRQLADGWSYQVTRCGPLSLSQTDLVLDWLDVVVDPVTEFLQPLCPNLPNCLVATFLPLFTATLGHLGFNRRCEYGSTLKKFRKYAVKETKICMWVGRERGQFERFVRPQLGNCLPPLPLPPEGAGSLYLYYLHPLEACWALAFDSPPPVSRFLDLDFMLCPQSAAVLKLVELVHRHCTPSTQMALVGAPGVGKSALLRYLCGHHVVPLPSGLPQSHLAAMLESAALHPPTVLGLDGWPLSSQPELRWFTKEGVMWVSNMAVYVDNIPVIMAATAVPVASNVVMVCLEPPTAETLVRRFAPALEERLRVSSSVAESQATNVYLTLLLLEILLLASTREEAHWVQALVRSTEAVYRTLSQCEVHHIYQILRGLQLLSEVTSPFLVAQLWLHECRSTLHFCDPEALECCLQEVAERQLWGKLVSLEEDLSKILPKLVSLLEDSLPSRFVPSMAGSRGFFTYEPMDPEDRDQLLKNILLQMSDSFSPGQLCPTLGQWVCQLARLLRVPSCHAVLVSPPGCEPNVTSMVQLSSRLAGAAYLNLTLPSPDLLVPPPPLPSPPDQTSPTKTSRKTWRKKRATRKSPKRTATIEDKAGGTPLMEKLEKSFSDLSTDSNLLQKAVYRAGLGGGPVVLYLEVQSDSPQLDWLESLVVHGAGALAWLASQSQQQALHSLTGPPALSGPRLFHRVAANLSVVLHVSSHMIESLRSSHPGFFSGSSCHLTVPHWSTEDWAAVLVDMMLQGGMWVQDKEGPYEDLPTLMPGWNLPYLLSRVHAVVVRSGGIGPPGTPLLERLLHWCRHFYHHLSHNYQPRGHLEPIPAVTEDDSLYYFLPLYACFFSDFEDIFRLVQGLCTAAREP</sequence>
<organism evidence="2 3">
    <name type="scientific">Cordylochernes scorpioides</name>
    <dbReference type="NCBI Taxonomy" id="51811"/>
    <lineage>
        <taxon>Eukaryota</taxon>
        <taxon>Metazoa</taxon>
        <taxon>Ecdysozoa</taxon>
        <taxon>Arthropoda</taxon>
        <taxon>Chelicerata</taxon>
        <taxon>Arachnida</taxon>
        <taxon>Pseudoscorpiones</taxon>
        <taxon>Cheliferoidea</taxon>
        <taxon>Chernetidae</taxon>
        <taxon>Cordylochernes</taxon>
    </lineage>
</organism>
<dbReference type="InterPro" id="IPR027417">
    <property type="entry name" value="P-loop_NTPase"/>
</dbReference>
<gene>
    <name evidence="2" type="ORF">LAZ67_20000746</name>
</gene>
<dbReference type="Gene3D" id="3.40.50.300">
    <property type="entry name" value="P-loop containing nucleotide triphosphate hydrolases"/>
    <property type="match status" value="1"/>
</dbReference>